<proteinExistence type="predicted"/>
<feature type="signal peptide" evidence="2">
    <location>
        <begin position="1"/>
        <end position="26"/>
    </location>
</feature>
<reference evidence="4" key="1">
    <citation type="submission" date="2023-07" db="EMBL/GenBank/DDBJ databases">
        <title>Whole genome shotgun sequence of Streptomyces cacaoi subsp. asoensis NBRC 13813.</title>
        <authorList>
            <person name="Komaki H."/>
            <person name="Tamura T."/>
        </authorList>
    </citation>
    <scope>NUCLEOTIDE SEQUENCE [LARGE SCALE GENOMIC DNA]</scope>
    <source>
        <strain evidence="4">NBRC 13813</strain>
    </source>
</reference>
<gene>
    <name evidence="3" type="ORF">Saso_48610</name>
</gene>
<dbReference type="Proteomes" id="UP000649259">
    <property type="component" value="Unassembled WGS sequence"/>
</dbReference>
<name>A0ABQ3S508_9ACTN</name>
<protein>
    <submittedName>
        <fullName evidence="3">Uncharacterized protein</fullName>
    </submittedName>
</protein>
<feature type="region of interest" description="Disordered" evidence="1">
    <location>
        <begin position="29"/>
        <end position="67"/>
    </location>
</feature>
<organism evidence="3 4">
    <name type="scientific">Streptomyces asoensis</name>
    <dbReference type="NCBI Taxonomy" id="249586"/>
    <lineage>
        <taxon>Bacteria</taxon>
        <taxon>Bacillati</taxon>
        <taxon>Actinomycetota</taxon>
        <taxon>Actinomycetes</taxon>
        <taxon>Kitasatosporales</taxon>
        <taxon>Streptomycetaceae</taxon>
        <taxon>Streptomyces</taxon>
    </lineage>
</organism>
<keyword evidence="2" id="KW-0732">Signal</keyword>
<accession>A0ABQ3S508</accession>
<dbReference type="EMBL" id="BNEB01000005">
    <property type="protein sequence ID" value="GHI63211.1"/>
    <property type="molecule type" value="Genomic_DNA"/>
</dbReference>
<keyword evidence="4" id="KW-1185">Reference proteome</keyword>
<comment type="caution">
    <text evidence="3">The sequence shown here is derived from an EMBL/GenBank/DDBJ whole genome shotgun (WGS) entry which is preliminary data.</text>
</comment>
<evidence type="ECO:0000256" key="2">
    <source>
        <dbReference type="SAM" id="SignalP"/>
    </source>
</evidence>
<feature type="compositionally biased region" description="Acidic residues" evidence="1">
    <location>
        <begin position="29"/>
        <end position="45"/>
    </location>
</feature>
<evidence type="ECO:0000313" key="4">
    <source>
        <dbReference type="Proteomes" id="UP000649259"/>
    </source>
</evidence>
<sequence>MFSGVRPWARSKCAAIRALLNGAAAAADADADADVGDGEGTEAGEAEAATGPSPAATAATRAPAATADTESFLSMTSSCLVELLGRTDSGHAAAARRRMGR</sequence>
<feature type="compositionally biased region" description="Low complexity" evidence="1">
    <location>
        <begin position="46"/>
        <end position="67"/>
    </location>
</feature>
<feature type="chain" id="PRO_5047518523" evidence="2">
    <location>
        <begin position="27"/>
        <end position="101"/>
    </location>
</feature>
<evidence type="ECO:0000256" key="1">
    <source>
        <dbReference type="SAM" id="MobiDB-lite"/>
    </source>
</evidence>
<evidence type="ECO:0000313" key="3">
    <source>
        <dbReference type="EMBL" id="GHI63211.1"/>
    </source>
</evidence>